<dbReference type="InterPro" id="IPR000073">
    <property type="entry name" value="AB_hydrolase_1"/>
</dbReference>
<sequence>MPSITVADANVHYEVEGTGPGLVLVHGTQGNGETNWGHLVDGFSADRTVVRPDFAGSGKTTDAGGELTVEILAGQVAAAARAAVDGPVDMVGFSLGAIVAAATAALEPGLVRRLVLVAGWAHTGDARQRLMFQLWRDLDRAGFGLFYREVILNGFSPRFLEGLGPDGIAETIAAATREPGLDRQIDLDLRIDIRDLLPRVTVPTLVVELTRDQLVPAWGPTTLHEGISDSRYTEIDSGHLVLYERPAELTELIRGFVLD</sequence>
<dbReference type="PRINTS" id="PR00111">
    <property type="entry name" value="ABHYDROLASE"/>
</dbReference>
<feature type="domain" description="AB hydrolase-1" evidence="1">
    <location>
        <begin position="22"/>
        <end position="250"/>
    </location>
</feature>
<dbReference type="EMBL" id="BAAATD010000003">
    <property type="protein sequence ID" value="GAA2593008.1"/>
    <property type="molecule type" value="Genomic_DNA"/>
</dbReference>
<comment type="caution">
    <text evidence="2">The sequence shown here is derived from an EMBL/GenBank/DDBJ whole genome shotgun (WGS) entry which is preliminary data.</text>
</comment>
<dbReference type="Gene3D" id="3.40.50.1820">
    <property type="entry name" value="alpha/beta hydrolase"/>
    <property type="match status" value="1"/>
</dbReference>
<accession>A0ABP6BXV6</accession>
<dbReference type="GO" id="GO:0016787">
    <property type="term" value="F:hydrolase activity"/>
    <property type="evidence" value="ECO:0007669"/>
    <property type="project" value="UniProtKB-KW"/>
</dbReference>
<evidence type="ECO:0000313" key="3">
    <source>
        <dbReference type="Proteomes" id="UP001501509"/>
    </source>
</evidence>
<dbReference type="Proteomes" id="UP001501509">
    <property type="component" value="Unassembled WGS sequence"/>
</dbReference>
<dbReference type="InterPro" id="IPR029058">
    <property type="entry name" value="AB_hydrolase_fold"/>
</dbReference>
<dbReference type="Pfam" id="PF12697">
    <property type="entry name" value="Abhydrolase_6"/>
    <property type="match status" value="1"/>
</dbReference>
<keyword evidence="2" id="KW-0378">Hydrolase</keyword>
<dbReference type="PANTHER" id="PTHR43798">
    <property type="entry name" value="MONOACYLGLYCEROL LIPASE"/>
    <property type="match status" value="1"/>
</dbReference>
<proteinExistence type="predicted"/>
<name>A0ABP6BXV6_9ACTN</name>
<dbReference type="SUPFAM" id="SSF53474">
    <property type="entry name" value="alpha/beta-Hydrolases"/>
    <property type="match status" value="1"/>
</dbReference>
<evidence type="ECO:0000259" key="1">
    <source>
        <dbReference type="Pfam" id="PF12697"/>
    </source>
</evidence>
<reference evidence="3" key="1">
    <citation type="journal article" date="2019" name="Int. J. Syst. Evol. Microbiol.">
        <title>The Global Catalogue of Microorganisms (GCM) 10K type strain sequencing project: providing services to taxonomists for standard genome sequencing and annotation.</title>
        <authorList>
            <consortium name="The Broad Institute Genomics Platform"/>
            <consortium name="The Broad Institute Genome Sequencing Center for Infectious Disease"/>
            <person name="Wu L."/>
            <person name="Ma J."/>
        </authorList>
    </citation>
    <scope>NUCLEOTIDE SEQUENCE [LARGE SCALE GENOMIC DNA]</scope>
    <source>
        <strain evidence="3">JCM 6833</strain>
    </source>
</reference>
<keyword evidence="3" id="KW-1185">Reference proteome</keyword>
<dbReference type="RefSeq" id="WP_344540999.1">
    <property type="nucleotide sequence ID" value="NZ_BAAATD010000003.1"/>
</dbReference>
<dbReference type="InterPro" id="IPR050266">
    <property type="entry name" value="AB_hydrolase_sf"/>
</dbReference>
<dbReference type="PANTHER" id="PTHR43798:SF33">
    <property type="entry name" value="HYDROLASE, PUTATIVE (AFU_ORTHOLOGUE AFUA_2G14860)-RELATED"/>
    <property type="match status" value="1"/>
</dbReference>
<organism evidence="2 3">
    <name type="scientific">Actinomadura fulvescens</name>
    <dbReference type="NCBI Taxonomy" id="46160"/>
    <lineage>
        <taxon>Bacteria</taxon>
        <taxon>Bacillati</taxon>
        <taxon>Actinomycetota</taxon>
        <taxon>Actinomycetes</taxon>
        <taxon>Streptosporangiales</taxon>
        <taxon>Thermomonosporaceae</taxon>
        <taxon>Actinomadura</taxon>
    </lineage>
</organism>
<gene>
    <name evidence="2" type="ORF">GCM10010411_27670</name>
</gene>
<protein>
    <submittedName>
        <fullName evidence="2">Alpha/beta fold hydrolase</fullName>
    </submittedName>
</protein>
<evidence type="ECO:0000313" key="2">
    <source>
        <dbReference type="EMBL" id="GAA2593008.1"/>
    </source>
</evidence>